<name>A0A7V8FD20_STEMA</name>
<proteinExistence type="predicted"/>
<dbReference type="Proteomes" id="UP000487117">
    <property type="component" value="Unassembled WGS sequence"/>
</dbReference>
<dbReference type="AlphaFoldDB" id="A0A7V8FD20"/>
<evidence type="ECO:0000313" key="3">
    <source>
        <dbReference type="Proteomes" id="UP000487117"/>
    </source>
</evidence>
<dbReference type="Pfam" id="PF10106">
    <property type="entry name" value="DUF2345"/>
    <property type="match status" value="1"/>
</dbReference>
<comment type="caution">
    <text evidence="2">The sequence shown here is derived from an EMBL/GenBank/DDBJ whole genome shotgun (WGS) entry which is preliminary data.</text>
</comment>
<gene>
    <name evidence="2" type="ORF">GAK31_03986</name>
</gene>
<evidence type="ECO:0000313" key="2">
    <source>
        <dbReference type="EMBL" id="KAF1012769.1"/>
    </source>
</evidence>
<dbReference type="InterPro" id="IPR018769">
    <property type="entry name" value="VgrG2_DUF2345"/>
</dbReference>
<evidence type="ECO:0000259" key="1">
    <source>
        <dbReference type="Pfam" id="PF10106"/>
    </source>
</evidence>
<dbReference type="EMBL" id="WNDS01000008">
    <property type="protein sequence ID" value="KAF1012769.1"/>
    <property type="molecule type" value="Genomic_DNA"/>
</dbReference>
<protein>
    <recommendedName>
        <fullName evidence="1">DUF2345 domain-containing protein</fullName>
    </recommendedName>
</protein>
<reference evidence="3" key="1">
    <citation type="journal article" date="2020" name="MBio">
        <title>Horizontal gene transfer to a defensive symbiont with a reduced genome amongst a multipartite beetle microbiome.</title>
        <authorList>
            <person name="Waterworth S.C."/>
            <person name="Florez L.V."/>
            <person name="Rees E.R."/>
            <person name="Hertweck C."/>
            <person name="Kaltenpoth M."/>
            <person name="Kwan J.C."/>
        </authorList>
    </citation>
    <scope>NUCLEOTIDE SEQUENCE [LARGE SCALE GENOMIC DNA]</scope>
</reference>
<sequence>MLAQTKVVLQAGSSAITLEGGNITFSCPGEFKVKAGEHPFLQGASEPAGIVPLPRLLSPRMAYRGKLHVVDSRDRVLPDTYYRIVTEDGDVLAHGITDDRGRSITVATEKPVAVTAYIGRGGWQITEQVTDEDDACGC</sequence>
<organism evidence="2 3">
    <name type="scientific">Stenotrophomonas maltophilia</name>
    <name type="common">Pseudomonas maltophilia</name>
    <name type="synonym">Xanthomonas maltophilia</name>
    <dbReference type="NCBI Taxonomy" id="40324"/>
    <lineage>
        <taxon>Bacteria</taxon>
        <taxon>Pseudomonadati</taxon>
        <taxon>Pseudomonadota</taxon>
        <taxon>Gammaproteobacteria</taxon>
        <taxon>Lysobacterales</taxon>
        <taxon>Lysobacteraceae</taxon>
        <taxon>Stenotrophomonas</taxon>
        <taxon>Stenotrophomonas maltophilia group</taxon>
    </lineage>
</organism>
<feature type="domain" description="DUF2345" evidence="1">
    <location>
        <begin position="2"/>
        <end position="43"/>
    </location>
</feature>
<accession>A0A7V8FD20</accession>